<evidence type="ECO:0000256" key="2">
    <source>
        <dbReference type="ARBA" id="ARBA00022475"/>
    </source>
</evidence>
<keyword evidence="5 8" id="KW-1133">Transmembrane helix</keyword>
<dbReference type="EMBL" id="PYKK01000699">
    <property type="protein sequence ID" value="TGD42556.1"/>
    <property type="molecule type" value="Genomic_DNA"/>
</dbReference>
<gene>
    <name evidence="10" type="ORF">C9F10_09580</name>
</gene>
<dbReference type="GO" id="GO:0005886">
    <property type="term" value="C:plasma membrane"/>
    <property type="evidence" value="ECO:0007669"/>
    <property type="project" value="UniProtKB-SubCell"/>
</dbReference>
<feature type="domain" description="TRAP C4-dicarboxylate transport system permease DctM subunit" evidence="9">
    <location>
        <begin position="3"/>
        <end position="76"/>
    </location>
</feature>
<name>A0A659SCL6_SALET</name>
<dbReference type="Proteomes" id="UP000297989">
    <property type="component" value="Unassembled WGS sequence"/>
</dbReference>
<evidence type="ECO:0000256" key="8">
    <source>
        <dbReference type="SAM" id="Phobius"/>
    </source>
</evidence>
<sequence length="87" mass="9365">PRLLPIMASRGVDPVNFGIIMSYNLAIGTITPQVGSVLYVGASVGKVKVEEVIKPLLPFYGAIIGVLLLITYIPEITLFLPRLLGIM</sequence>
<organism evidence="10 11">
    <name type="scientific">Salmonella enterica subsp. enterica serovar Poona</name>
    <dbReference type="NCBI Taxonomy" id="436295"/>
    <lineage>
        <taxon>Bacteria</taxon>
        <taxon>Pseudomonadati</taxon>
        <taxon>Pseudomonadota</taxon>
        <taxon>Gammaproteobacteria</taxon>
        <taxon>Enterobacterales</taxon>
        <taxon>Enterobacteriaceae</taxon>
        <taxon>Salmonella</taxon>
    </lineage>
</organism>
<evidence type="ECO:0000256" key="1">
    <source>
        <dbReference type="ARBA" id="ARBA00004429"/>
    </source>
</evidence>
<evidence type="ECO:0000313" key="10">
    <source>
        <dbReference type="EMBL" id="TGD42556.1"/>
    </source>
</evidence>
<feature type="transmembrane region" description="Helical" evidence="8">
    <location>
        <begin position="20"/>
        <end position="44"/>
    </location>
</feature>
<dbReference type="Pfam" id="PF06808">
    <property type="entry name" value="DctM"/>
    <property type="match status" value="1"/>
</dbReference>
<comment type="subcellular location">
    <subcellularLocation>
        <location evidence="1 7">Cell inner membrane</location>
        <topology evidence="1 7">Multi-pass membrane protein</topology>
    </subcellularLocation>
</comment>
<keyword evidence="6 8" id="KW-0472">Membrane</keyword>
<evidence type="ECO:0000259" key="9">
    <source>
        <dbReference type="Pfam" id="PF06808"/>
    </source>
</evidence>
<comment type="caution">
    <text evidence="10">The sequence shown here is derived from an EMBL/GenBank/DDBJ whole genome shotgun (WGS) entry which is preliminary data.</text>
</comment>
<evidence type="ECO:0000256" key="5">
    <source>
        <dbReference type="ARBA" id="ARBA00022989"/>
    </source>
</evidence>
<protein>
    <recommendedName>
        <fullName evidence="9">TRAP C4-dicarboxylate transport system permease DctM subunit domain-containing protein</fullName>
    </recommendedName>
</protein>
<evidence type="ECO:0000313" key="11">
    <source>
        <dbReference type="Proteomes" id="UP000297989"/>
    </source>
</evidence>
<keyword evidence="4 8" id="KW-0812">Transmembrane</keyword>
<evidence type="ECO:0000256" key="4">
    <source>
        <dbReference type="ARBA" id="ARBA00022692"/>
    </source>
</evidence>
<proteinExistence type="predicted"/>
<reference evidence="10 11" key="1">
    <citation type="submission" date="2018-03" db="EMBL/GenBank/DDBJ databases">
        <title>Non-Typhoidal Salmonella genome sequencing and assembly.</title>
        <authorList>
            <person name="Matchawe C."/>
        </authorList>
    </citation>
    <scope>NUCLEOTIDE SEQUENCE [LARGE SCALE GENOMIC DNA]</scope>
    <source>
        <strain evidence="10 11">8EV</strain>
    </source>
</reference>
<feature type="non-terminal residue" evidence="10">
    <location>
        <position position="1"/>
    </location>
</feature>
<accession>A0A659SCL6</accession>
<evidence type="ECO:0000256" key="6">
    <source>
        <dbReference type="ARBA" id="ARBA00023136"/>
    </source>
</evidence>
<feature type="transmembrane region" description="Helical" evidence="8">
    <location>
        <begin position="56"/>
        <end position="74"/>
    </location>
</feature>
<dbReference type="PANTHER" id="PTHR33362">
    <property type="entry name" value="SIALIC ACID TRAP TRANSPORTER PERMEASE PROTEIN SIAT-RELATED"/>
    <property type="match status" value="1"/>
</dbReference>
<dbReference type="InterPro" id="IPR010656">
    <property type="entry name" value="DctM"/>
</dbReference>
<evidence type="ECO:0000256" key="3">
    <source>
        <dbReference type="ARBA" id="ARBA00022519"/>
    </source>
</evidence>
<dbReference type="GO" id="GO:0022857">
    <property type="term" value="F:transmembrane transporter activity"/>
    <property type="evidence" value="ECO:0007669"/>
    <property type="project" value="UniProtKB-UniRule"/>
</dbReference>
<evidence type="ECO:0000256" key="7">
    <source>
        <dbReference type="RuleBase" id="RU369079"/>
    </source>
</evidence>
<dbReference type="InterPro" id="IPR004681">
    <property type="entry name" value="TRAP_DctM"/>
</dbReference>
<keyword evidence="3 7" id="KW-0997">Cell inner membrane</keyword>
<dbReference type="PANTHER" id="PTHR33362:SF2">
    <property type="entry name" value="TRAP TRANSPORTER LARGE PERMEASE PROTEIN"/>
    <property type="match status" value="1"/>
</dbReference>
<comment type="function">
    <text evidence="7">Part of the tripartite ATP-independent periplasmic (TRAP) transport system.</text>
</comment>
<keyword evidence="2" id="KW-1003">Cell membrane</keyword>
<keyword evidence="7" id="KW-0813">Transport</keyword>
<dbReference type="AlphaFoldDB" id="A0A659SCL6"/>